<feature type="domain" description="Ig-like" evidence="2">
    <location>
        <begin position="208"/>
        <end position="290"/>
    </location>
</feature>
<gene>
    <name evidence="3" type="ORF">JOB18_041653</name>
</gene>
<dbReference type="PANTHER" id="PTHR46013:SF4">
    <property type="entry name" value="B-CELL RECEPTOR CD22-RELATED"/>
    <property type="match status" value="1"/>
</dbReference>
<sequence>MSVRNNGLSKKFKKAVFGHNFHCVTDPQKRKELRQNFSATVQLFLSTETTCACFQQKREEHLDERSRKEKHRADWLLKQHKRSRRTGRTVFLQVIGRLNEAKGATQLSTQGGGGGEQYKVLSEMWCLGESRCITPRYVFHSAGIFPHPSYQNRVKYMGQPGTKNCSLKISDLRLSDSGNYVFYLITSHPTQKMPEQRGIQLLVADSSSAVTMSVSPSSGVTEGSSVHMFCCSPSASPQARFRWFLTNSTTPRFNGQVWNISDVTADVSGSYHCQMQTGDRLRDSATQAIDVEYSPRNTAVSISSDAQVELPMTLTCSSDANPPVHTFSWYQGAACHPDTDKSFHPARQVTATATGRSSNLRRANVRAEQYGQHCCVARNIHGSQTVSVTLTDSRATTPSESTGNRAVLIGLAICVLLAAMALVAFFVRRRQKSSQNQSYALAPTAAPEP</sequence>
<evidence type="ECO:0000259" key="2">
    <source>
        <dbReference type="PROSITE" id="PS50835"/>
    </source>
</evidence>
<feature type="transmembrane region" description="Helical" evidence="1">
    <location>
        <begin position="406"/>
        <end position="427"/>
    </location>
</feature>
<dbReference type="InterPro" id="IPR003599">
    <property type="entry name" value="Ig_sub"/>
</dbReference>
<dbReference type="AlphaFoldDB" id="A0AAV6PTD1"/>
<comment type="caution">
    <text evidence="3">The sequence shown here is derived from an EMBL/GenBank/DDBJ whole genome shotgun (WGS) entry which is preliminary data.</text>
</comment>
<proteinExistence type="predicted"/>
<keyword evidence="1" id="KW-1133">Transmembrane helix</keyword>
<dbReference type="Pfam" id="PF00047">
    <property type="entry name" value="ig"/>
    <property type="match status" value="1"/>
</dbReference>
<dbReference type="Pfam" id="PF24518">
    <property type="entry name" value="Ig_CD22"/>
    <property type="match status" value="1"/>
</dbReference>
<name>A0AAV6PTD1_SOLSE</name>
<dbReference type="InterPro" id="IPR013151">
    <property type="entry name" value="Immunoglobulin_dom"/>
</dbReference>
<organism evidence="3 4">
    <name type="scientific">Solea senegalensis</name>
    <name type="common">Senegalese sole</name>
    <dbReference type="NCBI Taxonomy" id="28829"/>
    <lineage>
        <taxon>Eukaryota</taxon>
        <taxon>Metazoa</taxon>
        <taxon>Chordata</taxon>
        <taxon>Craniata</taxon>
        <taxon>Vertebrata</taxon>
        <taxon>Euteleostomi</taxon>
        <taxon>Actinopterygii</taxon>
        <taxon>Neopterygii</taxon>
        <taxon>Teleostei</taxon>
        <taxon>Neoteleostei</taxon>
        <taxon>Acanthomorphata</taxon>
        <taxon>Carangaria</taxon>
        <taxon>Pleuronectiformes</taxon>
        <taxon>Pleuronectoidei</taxon>
        <taxon>Soleidae</taxon>
        <taxon>Solea</taxon>
    </lineage>
</organism>
<dbReference type="Proteomes" id="UP000693946">
    <property type="component" value="Linkage Group LG9"/>
</dbReference>
<dbReference type="PROSITE" id="PS50835">
    <property type="entry name" value="IG_LIKE"/>
    <property type="match status" value="2"/>
</dbReference>
<dbReference type="InterPro" id="IPR007110">
    <property type="entry name" value="Ig-like_dom"/>
</dbReference>
<protein>
    <submittedName>
        <fullName evidence="3">Sialoadhesin-like</fullName>
    </submittedName>
</protein>
<dbReference type="PANTHER" id="PTHR46013">
    <property type="entry name" value="VASCULAR CELL ADHESION MOLECULE 1"/>
    <property type="match status" value="1"/>
</dbReference>
<evidence type="ECO:0000313" key="3">
    <source>
        <dbReference type="EMBL" id="KAG7475972.1"/>
    </source>
</evidence>
<accession>A0AAV6PTD1</accession>
<keyword evidence="4" id="KW-1185">Reference proteome</keyword>
<dbReference type="InterPro" id="IPR056386">
    <property type="entry name" value="Ig_CD22"/>
</dbReference>
<dbReference type="EMBL" id="JAGKHQ010000021">
    <property type="protein sequence ID" value="KAG7475972.1"/>
    <property type="molecule type" value="Genomic_DNA"/>
</dbReference>
<evidence type="ECO:0000313" key="4">
    <source>
        <dbReference type="Proteomes" id="UP000693946"/>
    </source>
</evidence>
<feature type="domain" description="Ig-like" evidence="2">
    <location>
        <begin position="295"/>
        <end position="391"/>
    </location>
</feature>
<keyword evidence="1" id="KW-0812">Transmembrane</keyword>
<reference evidence="3 4" key="1">
    <citation type="journal article" date="2021" name="Sci. Rep.">
        <title>Chromosome anchoring in Senegalese sole (Solea senegalensis) reveals sex-associated markers and genome rearrangements in flatfish.</title>
        <authorList>
            <person name="Guerrero-Cozar I."/>
            <person name="Gomez-Garrido J."/>
            <person name="Berbel C."/>
            <person name="Martinez-Blanch J.F."/>
            <person name="Alioto T."/>
            <person name="Claros M.G."/>
            <person name="Gagnaire P.A."/>
            <person name="Manchado M."/>
        </authorList>
    </citation>
    <scope>NUCLEOTIDE SEQUENCE [LARGE SCALE GENOMIC DNA]</scope>
    <source>
        <strain evidence="3">Sse05_10M</strain>
    </source>
</reference>
<evidence type="ECO:0000256" key="1">
    <source>
        <dbReference type="SAM" id="Phobius"/>
    </source>
</evidence>
<keyword evidence="1" id="KW-0472">Membrane</keyword>
<dbReference type="SMART" id="SM00409">
    <property type="entry name" value="IG"/>
    <property type="match status" value="3"/>
</dbReference>